<proteinExistence type="predicted"/>
<sequence length="93" mass="10800">MNTVEQIIEKIKQIRKERKIKQEALAKAIGVTTGQYSHYETLKTEISLSNFLKILAYFEMSVKDFFMLDSATISKENLDEVIQRLESLRDGNE</sequence>
<protein>
    <submittedName>
        <fullName evidence="3">Probable transcriptional regulator, putative</fullName>
    </submittedName>
</protein>
<dbReference type="Pfam" id="PF01381">
    <property type="entry name" value="HTH_3"/>
    <property type="match status" value="1"/>
</dbReference>
<dbReference type="GO" id="GO:0003677">
    <property type="term" value="F:DNA binding"/>
    <property type="evidence" value="ECO:0007669"/>
    <property type="project" value="UniProtKB-KW"/>
</dbReference>
<evidence type="ECO:0000259" key="2">
    <source>
        <dbReference type="PROSITE" id="PS50943"/>
    </source>
</evidence>
<reference evidence="3 4" key="1">
    <citation type="submission" date="2007-01" db="EMBL/GenBank/DDBJ databases">
        <authorList>
            <person name="Haygood M."/>
            <person name="Podell S."/>
            <person name="Anderson C."/>
            <person name="Hopkinson B."/>
            <person name="Roe K."/>
            <person name="Barbeau K."/>
            <person name="Gaasterland T."/>
            <person name="Ferriera S."/>
            <person name="Johnson J."/>
            <person name="Kravitz S."/>
            <person name="Beeson K."/>
            <person name="Sutton G."/>
            <person name="Rogers Y.-H."/>
            <person name="Friedman R."/>
            <person name="Frazier M."/>
            <person name="Venter J.C."/>
        </authorList>
    </citation>
    <scope>NUCLEOTIDE SEQUENCE [LARGE SCALE GENOMIC DNA]</scope>
    <source>
        <strain evidence="3 4">ATCC 23134</strain>
    </source>
</reference>
<dbReference type="Gene3D" id="1.10.260.40">
    <property type="entry name" value="lambda repressor-like DNA-binding domains"/>
    <property type="match status" value="1"/>
</dbReference>
<dbReference type="PANTHER" id="PTHR46558:SF11">
    <property type="entry name" value="HTH-TYPE TRANSCRIPTIONAL REGULATOR XRE"/>
    <property type="match status" value="1"/>
</dbReference>
<gene>
    <name evidence="3" type="ORF">M23134_03094</name>
</gene>
<keyword evidence="4" id="KW-1185">Reference proteome</keyword>
<feature type="domain" description="HTH cro/C1-type" evidence="2">
    <location>
        <begin position="11"/>
        <end position="65"/>
    </location>
</feature>
<dbReference type="InterPro" id="IPR010982">
    <property type="entry name" value="Lambda_DNA-bd_dom_sf"/>
</dbReference>
<organism evidence="3 4">
    <name type="scientific">Microscilla marina ATCC 23134</name>
    <dbReference type="NCBI Taxonomy" id="313606"/>
    <lineage>
        <taxon>Bacteria</taxon>
        <taxon>Pseudomonadati</taxon>
        <taxon>Bacteroidota</taxon>
        <taxon>Cytophagia</taxon>
        <taxon>Cytophagales</taxon>
        <taxon>Microscillaceae</taxon>
        <taxon>Microscilla</taxon>
    </lineage>
</organism>
<dbReference type="SUPFAM" id="SSF47413">
    <property type="entry name" value="lambda repressor-like DNA-binding domains"/>
    <property type="match status" value="1"/>
</dbReference>
<name>A1ZG41_MICM2</name>
<keyword evidence="1" id="KW-0238">DNA-binding</keyword>
<dbReference type="PROSITE" id="PS50943">
    <property type="entry name" value="HTH_CROC1"/>
    <property type="match status" value="1"/>
</dbReference>
<dbReference type="InterPro" id="IPR001387">
    <property type="entry name" value="Cro/C1-type_HTH"/>
</dbReference>
<dbReference type="AlphaFoldDB" id="A1ZG41"/>
<dbReference type="SMART" id="SM00530">
    <property type="entry name" value="HTH_XRE"/>
    <property type="match status" value="1"/>
</dbReference>
<accession>A1ZG41</accession>
<dbReference type="EMBL" id="AAWS01000006">
    <property type="protein sequence ID" value="EAY30458.1"/>
    <property type="molecule type" value="Genomic_DNA"/>
</dbReference>
<evidence type="ECO:0000313" key="4">
    <source>
        <dbReference type="Proteomes" id="UP000004095"/>
    </source>
</evidence>
<dbReference type="PANTHER" id="PTHR46558">
    <property type="entry name" value="TRACRIPTIONAL REGULATORY PROTEIN-RELATED-RELATED"/>
    <property type="match status" value="1"/>
</dbReference>
<dbReference type="RefSeq" id="WP_002694685.1">
    <property type="nucleotide sequence ID" value="NZ_AAWS01000006.1"/>
</dbReference>
<evidence type="ECO:0000313" key="3">
    <source>
        <dbReference type="EMBL" id="EAY30458.1"/>
    </source>
</evidence>
<comment type="caution">
    <text evidence="3">The sequence shown here is derived from an EMBL/GenBank/DDBJ whole genome shotgun (WGS) entry which is preliminary data.</text>
</comment>
<evidence type="ECO:0000256" key="1">
    <source>
        <dbReference type="ARBA" id="ARBA00023125"/>
    </source>
</evidence>
<dbReference type="CDD" id="cd00093">
    <property type="entry name" value="HTH_XRE"/>
    <property type="match status" value="1"/>
</dbReference>
<dbReference type="Proteomes" id="UP000004095">
    <property type="component" value="Unassembled WGS sequence"/>
</dbReference>